<feature type="region of interest" description="Disordered" evidence="1">
    <location>
        <begin position="1"/>
        <end position="52"/>
    </location>
</feature>
<comment type="caution">
    <text evidence="2">The sequence shown here is derived from an EMBL/GenBank/DDBJ whole genome shotgun (WGS) entry which is preliminary data.</text>
</comment>
<reference evidence="2 3" key="1">
    <citation type="submission" date="2015-08" db="EMBL/GenBank/DDBJ databases">
        <title>Genome sequencing of Penicillium nordicum.</title>
        <authorList>
            <person name="Nguyen H.D."/>
            <person name="Seifert K.A."/>
        </authorList>
    </citation>
    <scope>NUCLEOTIDE SEQUENCE [LARGE SCALE GENOMIC DNA]</scope>
    <source>
        <strain evidence="2 3">DAOMC 185683</strain>
    </source>
</reference>
<keyword evidence="3" id="KW-1185">Reference proteome</keyword>
<dbReference type="STRING" id="229535.A0A0M8NQ06"/>
<accession>A0A0M8NQ06</accession>
<protein>
    <submittedName>
        <fullName evidence="2">Uncharacterized protein</fullName>
    </submittedName>
</protein>
<evidence type="ECO:0000313" key="3">
    <source>
        <dbReference type="Proteomes" id="UP000037696"/>
    </source>
</evidence>
<name>A0A0M8NQ06_9EURO</name>
<organism evidence="2 3">
    <name type="scientific">Penicillium nordicum</name>
    <dbReference type="NCBI Taxonomy" id="229535"/>
    <lineage>
        <taxon>Eukaryota</taxon>
        <taxon>Fungi</taxon>
        <taxon>Dikarya</taxon>
        <taxon>Ascomycota</taxon>
        <taxon>Pezizomycotina</taxon>
        <taxon>Eurotiomycetes</taxon>
        <taxon>Eurotiomycetidae</taxon>
        <taxon>Eurotiales</taxon>
        <taxon>Aspergillaceae</taxon>
        <taxon>Penicillium</taxon>
    </lineage>
</organism>
<dbReference type="EMBL" id="LHQQ01000478">
    <property type="protein sequence ID" value="KOS36368.1"/>
    <property type="molecule type" value="Genomic_DNA"/>
</dbReference>
<gene>
    <name evidence="2" type="ORF">ACN38_g12901</name>
</gene>
<sequence>MNKAVKDDNNGGASDTEAQNHLEVVFYPDSNHRRKSSLATMDKPRVQPHPAQDDTATACYVHNLIASEWTSPQKHLKDTEDRDDMIRILREDEDQPVTNNKAIRYGLERAQAF</sequence>
<evidence type="ECO:0000313" key="2">
    <source>
        <dbReference type="EMBL" id="KOS36368.1"/>
    </source>
</evidence>
<proteinExistence type="predicted"/>
<dbReference type="AlphaFoldDB" id="A0A0M8NQ06"/>
<dbReference type="Proteomes" id="UP000037696">
    <property type="component" value="Unassembled WGS sequence"/>
</dbReference>
<evidence type="ECO:0000256" key="1">
    <source>
        <dbReference type="SAM" id="MobiDB-lite"/>
    </source>
</evidence>